<dbReference type="GO" id="GO:0000156">
    <property type="term" value="F:phosphorelay response regulator activity"/>
    <property type="evidence" value="ECO:0007669"/>
    <property type="project" value="InterPro"/>
</dbReference>
<dbReference type="Pfam" id="PF04397">
    <property type="entry name" value="LytTR"/>
    <property type="match status" value="1"/>
</dbReference>
<sequence>MTPAAPNAPTAIIADDEEHLRAHLRGKLARLWPELQVVAEAANGVAAAEAIAGLQPSVAFLDIRMPGLSGLEVAQGIETDTRLVFVTAYDEFALDAFDRAAVDYLVKPVTDERLGRTIERLRKALHDAAPLPELAQLLGQLARGQRPAESGAGPLRWVRASRGNVTSHVPIQDVLYFQSDDKYVVVHTRDGEHLIRTPLQELVDGLDPEVFWQVHRSTIVNMEHVAGTRRDDSGRLFVRMRDADTELAVSRAYVHRFRQM</sequence>
<dbReference type="SUPFAM" id="SSF52172">
    <property type="entry name" value="CheY-like"/>
    <property type="match status" value="1"/>
</dbReference>
<dbReference type="PANTHER" id="PTHR37299">
    <property type="entry name" value="TRANSCRIPTIONAL REGULATOR-RELATED"/>
    <property type="match status" value="1"/>
</dbReference>
<dbReference type="PANTHER" id="PTHR37299:SF1">
    <property type="entry name" value="STAGE 0 SPORULATION PROTEIN A HOMOLOG"/>
    <property type="match status" value="1"/>
</dbReference>
<dbReference type="PROSITE" id="PS50110">
    <property type="entry name" value="RESPONSE_REGULATORY"/>
    <property type="match status" value="1"/>
</dbReference>
<proteinExistence type="predicted"/>
<evidence type="ECO:0000313" key="4">
    <source>
        <dbReference type="EMBL" id="RZT39591.1"/>
    </source>
</evidence>
<dbReference type="RefSeq" id="WP_130391726.1">
    <property type="nucleotide sequence ID" value="NZ_SGXM01000002.1"/>
</dbReference>
<dbReference type="InterPro" id="IPR011006">
    <property type="entry name" value="CheY-like_superfamily"/>
</dbReference>
<dbReference type="InterPro" id="IPR007492">
    <property type="entry name" value="LytTR_DNA-bd_dom"/>
</dbReference>
<dbReference type="SMART" id="SM00850">
    <property type="entry name" value="LytTR"/>
    <property type="match status" value="1"/>
</dbReference>
<organism evidence="4 5">
    <name type="scientific">Cupriavidus agavae</name>
    <dbReference type="NCBI Taxonomy" id="1001822"/>
    <lineage>
        <taxon>Bacteria</taxon>
        <taxon>Pseudomonadati</taxon>
        <taxon>Pseudomonadota</taxon>
        <taxon>Betaproteobacteria</taxon>
        <taxon>Burkholderiales</taxon>
        <taxon>Burkholderiaceae</taxon>
        <taxon>Cupriavidus</taxon>
    </lineage>
</organism>
<keyword evidence="1" id="KW-0597">Phosphoprotein</keyword>
<dbReference type="Pfam" id="PF00072">
    <property type="entry name" value="Response_reg"/>
    <property type="match status" value="1"/>
</dbReference>
<dbReference type="SMART" id="SM00448">
    <property type="entry name" value="REC"/>
    <property type="match status" value="1"/>
</dbReference>
<feature type="modified residue" description="4-aspartylphosphate" evidence="1">
    <location>
        <position position="62"/>
    </location>
</feature>
<protein>
    <submittedName>
        <fullName evidence="4">LytTR family two component transcriptional regulator</fullName>
    </submittedName>
</protein>
<evidence type="ECO:0000259" key="2">
    <source>
        <dbReference type="PROSITE" id="PS50110"/>
    </source>
</evidence>
<feature type="domain" description="Response regulatory" evidence="2">
    <location>
        <begin position="10"/>
        <end position="122"/>
    </location>
</feature>
<feature type="domain" description="HTH LytTR-type" evidence="3">
    <location>
        <begin position="169"/>
        <end position="260"/>
    </location>
</feature>
<reference evidence="4 5" key="1">
    <citation type="journal article" date="2015" name="Stand. Genomic Sci.">
        <title>Genomic Encyclopedia of Bacterial and Archaeal Type Strains, Phase III: the genomes of soil and plant-associated and newly described type strains.</title>
        <authorList>
            <person name="Whitman W.B."/>
            <person name="Woyke T."/>
            <person name="Klenk H.P."/>
            <person name="Zhou Y."/>
            <person name="Lilburn T.G."/>
            <person name="Beck B.J."/>
            <person name="De Vos P."/>
            <person name="Vandamme P."/>
            <person name="Eisen J.A."/>
            <person name="Garrity G."/>
            <person name="Hugenholtz P."/>
            <person name="Kyrpides N.C."/>
        </authorList>
    </citation>
    <scope>NUCLEOTIDE SEQUENCE [LARGE SCALE GENOMIC DNA]</scope>
    <source>
        <strain evidence="4 5">ASC-9842</strain>
    </source>
</reference>
<evidence type="ECO:0000256" key="1">
    <source>
        <dbReference type="PROSITE-ProRule" id="PRU00169"/>
    </source>
</evidence>
<dbReference type="AlphaFoldDB" id="A0A4Q7S0C4"/>
<dbReference type="InterPro" id="IPR046947">
    <property type="entry name" value="LytR-like"/>
</dbReference>
<dbReference type="OrthoDB" id="236568at2"/>
<dbReference type="Gene3D" id="3.40.50.2300">
    <property type="match status" value="1"/>
</dbReference>
<evidence type="ECO:0000313" key="5">
    <source>
        <dbReference type="Proteomes" id="UP000291078"/>
    </source>
</evidence>
<dbReference type="Gene3D" id="2.40.50.1020">
    <property type="entry name" value="LytTr DNA-binding domain"/>
    <property type="match status" value="1"/>
</dbReference>
<dbReference type="Proteomes" id="UP000291078">
    <property type="component" value="Unassembled WGS sequence"/>
</dbReference>
<name>A0A4Q7S0C4_9BURK</name>
<dbReference type="PROSITE" id="PS50930">
    <property type="entry name" value="HTH_LYTTR"/>
    <property type="match status" value="1"/>
</dbReference>
<accession>A0A4Q7S0C4</accession>
<keyword evidence="5" id="KW-1185">Reference proteome</keyword>
<evidence type="ECO:0000259" key="3">
    <source>
        <dbReference type="PROSITE" id="PS50930"/>
    </source>
</evidence>
<dbReference type="GO" id="GO:0003677">
    <property type="term" value="F:DNA binding"/>
    <property type="evidence" value="ECO:0007669"/>
    <property type="project" value="InterPro"/>
</dbReference>
<comment type="caution">
    <text evidence="4">The sequence shown here is derived from an EMBL/GenBank/DDBJ whole genome shotgun (WGS) entry which is preliminary data.</text>
</comment>
<dbReference type="EMBL" id="SGXM01000002">
    <property type="protein sequence ID" value="RZT39591.1"/>
    <property type="molecule type" value="Genomic_DNA"/>
</dbReference>
<gene>
    <name evidence="4" type="ORF">EV147_2786</name>
</gene>
<dbReference type="InterPro" id="IPR001789">
    <property type="entry name" value="Sig_transdc_resp-reg_receiver"/>
</dbReference>